<feature type="transmembrane region" description="Helical" evidence="1">
    <location>
        <begin position="40"/>
        <end position="59"/>
    </location>
</feature>
<accession>A0A1H9FGB2</accession>
<name>A0A1H9FGB2_9BACI</name>
<dbReference type="Proteomes" id="UP000198733">
    <property type="component" value="Unassembled WGS sequence"/>
</dbReference>
<dbReference type="InterPro" id="IPR026369">
    <property type="entry name" value="CxxC_20_CxxC"/>
</dbReference>
<evidence type="ECO:0000313" key="2">
    <source>
        <dbReference type="EMBL" id="SEQ36368.1"/>
    </source>
</evidence>
<gene>
    <name evidence="2" type="ORF">SAMN05216232_2173</name>
</gene>
<dbReference type="RefSeq" id="WP_092504239.1">
    <property type="nucleotide sequence ID" value="NZ_FOEH01000003.1"/>
</dbReference>
<proteinExistence type="predicted"/>
<dbReference type="NCBIfam" id="TIGR04104">
    <property type="entry name" value="cxxc_20_cxxc"/>
    <property type="match status" value="1"/>
</dbReference>
<keyword evidence="3" id="KW-1185">Reference proteome</keyword>
<dbReference type="EMBL" id="FOEH01000003">
    <property type="protein sequence ID" value="SEQ36368.1"/>
    <property type="molecule type" value="Genomic_DNA"/>
</dbReference>
<comment type="caution">
    <text evidence="2">The sequence shown here is derived from an EMBL/GenBank/DDBJ whole genome shotgun (WGS) entry which is preliminary data.</text>
</comment>
<sequence length="95" mass="10900">MPVCQNCGEKWTWKQTIKTMFRLKCPHCGEKQYESVSSRIRGGVFVLIPLVLLPINAWLEFSLGTMVILAIIFASIVIGLYPLILKLSNKEEPYW</sequence>
<feature type="transmembrane region" description="Helical" evidence="1">
    <location>
        <begin position="65"/>
        <end position="85"/>
    </location>
</feature>
<reference evidence="2 3" key="1">
    <citation type="submission" date="2016-10" db="EMBL/GenBank/DDBJ databases">
        <authorList>
            <person name="Varghese N."/>
            <person name="Submissions S."/>
        </authorList>
    </citation>
    <scope>NUCLEOTIDE SEQUENCE [LARGE SCALE GENOMIC DNA]</scope>
    <source>
        <strain evidence="2 3">CGMCC 1.7734</strain>
    </source>
</reference>
<keyword evidence="1" id="KW-1133">Transmembrane helix</keyword>
<keyword evidence="1" id="KW-0812">Transmembrane</keyword>
<keyword evidence="1" id="KW-0472">Membrane</keyword>
<organism evidence="2 3">
    <name type="scientific">Virgibacillus subterraneus</name>
    <dbReference type="NCBI Taxonomy" id="621109"/>
    <lineage>
        <taxon>Bacteria</taxon>
        <taxon>Bacillati</taxon>
        <taxon>Bacillota</taxon>
        <taxon>Bacilli</taxon>
        <taxon>Bacillales</taxon>
        <taxon>Bacillaceae</taxon>
        <taxon>Virgibacillus</taxon>
    </lineage>
</organism>
<evidence type="ECO:0000256" key="1">
    <source>
        <dbReference type="SAM" id="Phobius"/>
    </source>
</evidence>
<evidence type="ECO:0000313" key="3">
    <source>
        <dbReference type="Proteomes" id="UP000198733"/>
    </source>
</evidence>
<protein>
    <submittedName>
        <fullName evidence="2">Cxxc_20_cxxc protein</fullName>
    </submittedName>
</protein>